<sequence length="106" mass="12213">MFVLLSTSYQPAINLSTSYQSASESTRLNDVASLYTNDIARVINPQKQQYGLERLQKRIQNHIKLCAFEIHQAVICNVQQYIYTQKLRIDAQPGVRVNTDFNSLYN</sequence>
<dbReference type="AlphaFoldDB" id="A0AA96WK16"/>
<organism evidence="1">
    <name type="scientific">Leptolyngbya sp. NK1-12</name>
    <dbReference type="NCBI Taxonomy" id="2547451"/>
    <lineage>
        <taxon>Bacteria</taxon>
        <taxon>Bacillati</taxon>
        <taxon>Cyanobacteriota</taxon>
        <taxon>Cyanophyceae</taxon>
        <taxon>Leptolyngbyales</taxon>
        <taxon>Leptolyngbyaceae</taxon>
        <taxon>Leptolyngbya group</taxon>
        <taxon>Leptolyngbya</taxon>
    </lineage>
</organism>
<accession>A0AA96WK16</accession>
<protein>
    <submittedName>
        <fullName evidence="1">Uncharacterized protein</fullName>
    </submittedName>
</protein>
<reference evidence="1" key="1">
    <citation type="submission" date="2020-05" db="EMBL/GenBank/DDBJ databases">
        <authorList>
            <person name="Zhu T."/>
            <person name="Keshari N."/>
            <person name="Lu X."/>
        </authorList>
    </citation>
    <scope>NUCLEOTIDE SEQUENCE</scope>
    <source>
        <strain evidence="1">NK1-12</strain>
    </source>
</reference>
<name>A0AA96WK16_9CYAN</name>
<dbReference type="RefSeq" id="WP_316434325.1">
    <property type="nucleotide sequence ID" value="NZ_CP053586.1"/>
</dbReference>
<dbReference type="EMBL" id="CP053586">
    <property type="protein sequence ID" value="WNZ22781.1"/>
    <property type="molecule type" value="Genomic_DNA"/>
</dbReference>
<evidence type="ECO:0000313" key="1">
    <source>
        <dbReference type="EMBL" id="WNZ22781.1"/>
    </source>
</evidence>
<gene>
    <name evidence="1" type="ORF">HJG54_07885</name>
</gene>
<proteinExistence type="predicted"/>